<gene>
    <name evidence="3" type="primary">ppnP</name>
    <name evidence="4" type="ORF">DXX92_13720</name>
</gene>
<dbReference type="Gene3D" id="2.60.120.10">
    <property type="entry name" value="Jelly Rolls"/>
    <property type="match status" value="1"/>
</dbReference>
<reference evidence="4 5" key="1">
    <citation type="submission" date="2018-08" db="EMBL/GenBank/DDBJ databases">
        <title>Thalassotalea euphylliae genome.</title>
        <authorList>
            <person name="Summers S."/>
            <person name="Rice S.A."/>
            <person name="Freckelton M.L."/>
            <person name="Nedved B.T."/>
            <person name="Hadfield M.G."/>
        </authorList>
    </citation>
    <scope>NUCLEOTIDE SEQUENCE [LARGE SCALE GENOMIC DNA]</scope>
    <source>
        <strain evidence="4 5">H2</strain>
    </source>
</reference>
<dbReference type="Proteomes" id="UP000256999">
    <property type="component" value="Unassembled WGS sequence"/>
</dbReference>
<dbReference type="CDD" id="cd20296">
    <property type="entry name" value="cupin_PpnP-like"/>
    <property type="match status" value="1"/>
</dbReference>
<dbReference type="GO" id="GO:0009032">
    <property type="term" value="F:thymidine phosphorylase activity"/>
    <property type="evidence" value="ECO:0007669"/>
    <property type="project" value="RHEA"/>
</dbReference>
<dbReference type="GO" id="GO:0004850">
    <property type="term" value="F:uridine phosphorylase activity"/>
    <property type="evidence" value="ECO:0007669"/>
    <property type="project" value="RHEA"/>
</dbReference>
<dbReference type="InterPro" id="IPR014710">
    <property type="entry name" value="RmlC-like_jellyroll"/>
</dbReference>
<sequence>MSEANLDKSLDKSPVLENISVVKKASVYFDGKVTSRTVQFTDGSHKTLGIMLPGEYTFGTQEKEIMEIQAGDLEVLIGDDTSWQTIQGGEQFTVSANSQFQLKVYSVTDYICSYIK</sequence>
<accession>A0A3E0UGW4</accession>
<dbReference type="HAMAP" id="MF_01537">
    <property type="entry name" value="Nucleos_phosphorylase_PpnP"/>
    <property type="match status" value="1"/>
</dbReference>
<dbReference type="InterPro" id="IPR011051">
    <property type="entry name" value="RmlC_Cupin_sf"/>
</dbReference>
<comment type="catalytic activity">
    <reaction evidence="3">
        <text>xanthosine + phosphate = alpha-D-ribose 1-phosphate + xanthine</text>
        <dbReference type="Rhea" id="RHEA:27638"/>
        <dbReference type="ChEBI" id="CHEBI:17712"/>
        <dbReference type="ChEBI" id="CHEBI:18107"/>
        <dbReference type="ChEBI" id="CHEBI:43474"/>
        <dbReference type="ChEBI" id="CHEBI:57720"/>
        <dbReference type="EC" id="2.4.2.1"/>
    </reaction>
</comment>
<comment type="catalytic activity">
    <reaction evidence="3">
        <text>inosine + phosphate = alpha-D-ribose 1-phosphate + hypoxanthine</text>
        <dbReference type="Rhea" id="RHEA:27646"/>
        <dbReference type="ChEBI" id="CHEBI:17368"/>
        <dbReference type="ChEBI" id="CHEBI:17596"/>
        <dbReference type="ChEBI" id="CHEBI:43474"/>
        <dbReference type="ChEBI" id="CHEBI:57720"/>
        <dbReference type="EC" id="2.4.2.1"/>
    </reaction>
</comment>
<organism evidence="4 5">
    <name type="scientific">Thalassotalea euphylliae</name>
    <dbReference type="NCBI Taxonomy" id="1655234"/>
    <lineage>
        <taxon>Bacteria</taxon>
        <taxon>Pseudomonadati</taxon>
        <taxon>Pseudomonadota</taxon>
        <taxon>Gammaproteobacteria</taxon>
        <taxon>Alteromonadales</taxon>
        <taxon>Colwelliaceae</taxon>
        <taxon>Thalassotalea</taxon>
    </lineage>
</organism>
<evidence type="ECO:0000256" key="1">
    <source>
        <dbReference type="ARBA" id="ARBA00022676"/>
    </source>
</evidence>
<dbReference type="PANTHER" id="PTHR36540">
    <property type="entry name" value="PYRIMIDINE/PURINE NUCLEOSIDE PHOSPHORYLASE"/>
    <property type="match status" value="1"/>
</dbReference>
<dbReference type="EC" id="2.4.2.1" evidence="3"/>
<evidence type="ECO:0000256" key="3">
    <source>
        <dbReference type="HAMAP-Rule" id="MF_01537"/>
    </source>
</evidence>
<protein>
    <recommendedName>
        <fullName evidence="3">Pyrimidine/purine nucleoside phosphorylase</fullName>
        <ecNumber evidence="3">2.4.2.1</ecNumber>
        <ecNumber evidence="3">2.4.2.2</ecNumber>
    </recommendedName>
    <alternativeName>
        <fullName evidence="3">Adenosine phosphorylase</fullName>
    </alternativeName>
    <alternativeName>
        <fullName evidence="3">Cytidine phosphorylase</fullName>
    </alternativeName>
    <alternativeName>
        <fullName evidence="3">Guanosine phosphorylase</fullName>
    </alternativeName>
    <alternativeName>
        <fullName evidence="3">Inosine phosphorylase</fullName>
    </alternativeName>
    <alternativeName>
        <fullName evidence="3">Thymidine phosphorylase</fullName>
    </alternativeName>
    <alternativeName>
        <fullName evidence="3">Uridine phosphorylase</fullName>
    </alternativeName>
    <alternativeName>
        <fullName evidence="3">Xanthosine phosphorylase</fullName>
    </alternativeName>
</protein>
<dbReference type="EC" id="2.4.2.2" evidence="3"/>
<comment type="catalytic activity">
    <reaction evidence="3">
        <text>cytidine + phosphate = cytosine + alpha-D-ribose 1-phosphate</text>
        <dbReference type="Rhea" id="RHEA:52540"/>
        <dbReference type="ChEBI" id="CHEBI:16040"/>
        <dbReference type="ChEBI" id="CHEBI:17562"/>
        <dbReference type="ChEBI" id="CHEBI:43474"/>
        <dbReference type="ChEBI" id="CHEBI:57720"/>
        <dbReference type="EC" id="2.4.2.2"/>
    </reaction>
</comment>
<comment type="catalytic activity">
    <reaction evidence="3">
        <text>adenosine + phosphate = alpha-D-ribose 1-phosphate + adenine</text>
        <dbReference type="Rhea" id="RHEA:27642"/>
        <dbReference type="ChEBI" id="CHEBI:16335"/>
        <dbReference type="ChEBI" id="CHEBI:16708"/>
        <dbReference type="ChEBI" id="CHEBI:43474"/>
        <dbReference type="ChEBI" id="CHEBI:57720"/>
        <dbReference type="EC" id="2.4.2.1"/>
    </reaction>
</comment>
<keyword evidence="2 3" id="KW-0808">Transferase</keyword>
<comment type="catalytic activity">
    <reaction evidence="3">
        <text>thymidine + phosphate = 2-deoxy-alpha-D-ribose 1-phosphate + thymine</text>
        <dbReference type="Rhea" id="RHEA:16037"/>
        <dbReference type="ChEBI" id="CHEBI:17748"/>
        <dbReference type="ChEBI" id="CHEBI:17821"/>
        <dbReference type="ChEBI" id="CHEBI:43474"/>
        <dbReference type="ChEBI" id="CHEBI:57259"/>
        <dbReference type="EC" id="2.4.2.2"/>
    </reaction>
</comment>
<dbReference type="RefSeq" id="WP_116000959.1">
    <property type="nucleotide sequence ID" value="NZ_QUOV01000001.1"/>
</dbReference>
<evidence type="ECO:0000313" key="4">
    <source>
        <dbReference type="EMBL" id="REL36291.1"/>
    </source>
</evidence>
<evidence type="ECO:0000256" key="2">
    <source>
        <dbReference type="ARBA" id="ARBA00022679"/>
    </source>
</evidence>
<comment type="function">
    <text evidence="3">Catalyzes the phosphorolysis of diverse nucleosides, yielding D-ribose 1-phosphate and the respective free bases. Can use uridine, adenosine, guanosine, cytidine, thymidine, inosine and xanthosine as substrates. Also catalyzes the reverse reactions.</text>
</comment>
<comment type="similarity">
    <text evidence="3">Belongs to the nucleoside phosphorylase PpnP family.</text>
</comment>
<comment type="catalytic activity">
    <reaction evidence="3">
        <text>uridine + phosphate = alpha-D-ribose 1-phosphate + uracil</text>
        <dbReference type="Rhea" id="RHEA:24388"/>
        <dbReference type="ChEBI" id="CHEBI:16704"/>
        <dbReference type="ChEBI" id="CHEBI:17568"/>
        <dbReference type="ChEBI" id="CHEBI:43474"/>
        <dbReference type="ChEBI" id="CHEBI:57720"/>
        <dbReference type="EC" id="2.4.2.2"/>
    </reaction>
</comment>
<comment type="catalytic activity">
    <reaction evidence="3">
        <text>a purine D-ribonucleoside + phosphate = a purine nucleobase + alpha-D-ribose 1-phosphate</text>
        <dbReference type="Rhea" id="RHEA:19805"/>
        <dbReference type="ChEBI" id="CHEBI:26386"/>
        <dbReference type="ChEBI" id="CHEBI:43474"/>
        <dbReference type="ChEBI" id="CHEBI:57720"/>
        <dbReference type="ChEBI" id="CHEBI:142355"/>
        <dbReference type="EC" id="2.4.2.1"/>
    </reaction>
</comment>
<name>A0A3E0UGW4_9GAMM</name>
<dbReference type="SUPFAM" id="SSF51182">
    <property type="entry name" value="RmlC-like cupins"/>
    <property type="match status" value="1"/>
</dbReference>
<evidence type="ECO:0000313" key="5">
    <source>
        <dbReference type="Proteomes" id="UP000256999"/>
    </source>
</evidence>
<dbReference type="Pfam" id="PF06865">
    <property type="entry name" value="Ppnp"/>
    <property type="match status" value="1"/>
</dbReference>
<dbReference type="PANTHER" id="PTHR36540:SF1">
    <property type="entry name" value="PYRIMIDINE_PURINE NUCLEOSIDE PHOSPHORYLASE"/>
    <property type="match status" value="1"/>
</dbReference>
<dbReference type="AlphaFoldDB" id="A0A3E0UGW4"/>
<dbReference type="OrthoDB" id="9793848at2"/>
<dbReference type="EMBL" id="QUOV01000001">
    <property type="protein sequence ID" value="REL36291.1"/>
    <property type="molecule type" value="Genomic_DNA"/>
</dbReference>
<keyword evidence="1 3" id="KW-0328">Glycosyltransferase</keyword>
<dbReference type="GO" id="GO:0005829">
    <property type="term" value="C:cytosol"/>
    <property type="evidence" value="ECO:0007669"/>
    <property type="project" value="TreeGrafter"/>
</dbReference>
<comment type="caution">
    <text evidence="4">The sequence shown here is derived from an EMBL/GenBank/DDBJ whole genome shotgun (WGS) entry which is preliminary data.</text>
</comment>
<dbReference type="GO" id="GO:0004731">
    <property type="term" value="F:purine-nucleoside phosphorylase activity"/>
    <property type="evidence" value="ECO:0007669"/>
    <property type="project" value="UniProtKB-UniRule"/>
</dbReference>
<dbReference type="FunFam" id="2.60.120.10:FF:000016">
    <property type="entry name" value="Pyrimidine/purine nucleoside phosphorylase"/>
    <property type="match status" value="1"/>
</dbReference>
<dbReference type="InterPro" id="IPR009664">
    <property type="entry name" value="Ppnp"/>
</dbReference>
<proteinExistence type="inferred from homology"/>
<dbReference type="GO" id="GO:0047975">
    <property type="term" value="F:guanosine phosphorylase activity"/>
    <property type="evidence" value="ECO:0007669"/>
    <property type="project" value="RHEA"/>
</dbReference>
<comment type="catalytic activity">
    <reaction evidence="3">
        <text>guanosine + phosphate = alpha-D-ribose 1-phosphate + guanine</text>
        <dbReference type="Rhea" id="RHEA:13233"/>
        <dbReference type="ChEBI" id="CHEBI:16235"/>
        <dbReference type="ChEBI" id="CHEBI:16750"/>
        <dbReference type="ChEBI" id="CHEBI:43474"/>
        <dbReference type="ChEBI" id="CHEBI:57720"/>
        <dbReference type="EC" id="2.4.2.1"/>
    </reaction>
</comment>